<dbReference type="EC" id="2.7.6.1" evidence="3"/>
<evidence type="ECO:0000256" key="7">
    <source>
        <dbReference type="ARBA" id="ARBA00022840"/>
    </source>
</evidence>
<proteinExistence type="inferred from homology"/>
<comment type="caution">
    <text evidence="8">The sequence shown here is derived from an EMBL/GenBank/DDBJ whole genome shotgun (WGS) entry which is preliminary data.</text>
</comment>
<name>A0AAI8V964_9PEZI</name>
<dbReference type="GO" id="GO:0000287">
    <property type="term" value="F:magnesium ion binding"/>
    <property type="evidence" value="ECO:0007669"/>
    <property type="project" value="InterPro"/>
</dbReference>
<keyword evidence="9" id="KW-1185">Reference proteome</keyword>
<dbReference type="Pfam" id="PF14572">
    <property type="entry name" value="Pribosyl_synth"/>
    <property type="match status" value="1"/>
</dbReference>
<dbReference type="InterPro" id="IPR029057">
    <property type="entry name" value="PRTase-like"/>
</dbReference>
<dbReference type="GO" id="GO:0005524">
    <property type="term" value="F:ATP binding"/>
    <property type="evidence" value="ECO:0007669"/>
    <property type="project" value="UniProtKB-KW"/>
</dbReference>
<dbReference type="SUPFAM" id="SSF53271">
    <property type="entry name" value="PRTase-like"/>
    <property type="match status" value="1"/>
</dbReference>
<dbReference type="PANTHER" id="PTHR10210">
    <property type="entry name" value="RIBOSE-PHOSPHATE DIPHOSPHOKINASE FAMILY MEMBER"/>
    <property type="match status" value="1"/>
</dbReference>
<dbReference type="GO" id="GO:0006164">
    <property type="term" value="P:purine nucleotide biosynthetic process"/>
    <property type="evidence" value="ECO:0007669"/>
    <property type="project" value="TreeGrafter"/>
</dbReference>
<dbReference type="GO" id="GO:0006015">
    <property type="term" value="P:5-phosphoribose 1-diphosphate biosynthetic process"/>
    <property type="evidence" value="ECO:0007669"/>
    <property type="project" value="TreeGrafter"/>
</dbReference>
<dbReference type="AlphaFoldDB" id="A0AAI8V964"/>
<evidence type="ECO:0000256" key="4">
    <source>
        <dbReference type="ARBA" id="ARBA00022679"/>
    </source>
</evidence>
<evidence type="ECO:0000256" key="2">
    <source>
        <dbReference type="ARBA" id="ARBA00006478"/>
    </source>
</evidence>
<dbReference type="GO" id="GO:0016301">
    <property type="term" value="F:kinase activity"/>
    <property type="evidence" value="ECO:0007669"/>
    <property type="project" value="UniProtKB-KW"/>
</dbReference>
<sequence>MAILVDDMADKGGTFAKTTTTAKEGGAREVMAVVTHGILNGDAINMLQESCLS</sequence>
<dbReference type="PANTHER" id="PTHR10210:SF32">
    <property type="entry name" value="RIBOSE-PHOSPHATE PYROPHOSPHOKINASE 2"/>
    <property type="match status" value="1"/>
</dbReference>
<comment type="similarity">
    <text evidence="2">Belongs to the ribose-phosphate pyrophosphokinase family.</text>
</comment>
<evidence type="ECO:0000256" key="3">
    <source>
        <dbReference type="ARBA" id="ARBA00013247"/>
    </source>
</evidence>
<keyword evidence="7" id="KW-0067">ATP-binding</keyword>
<dbReference type="EMBL" id="CAUWAG010000003">
    <property type="protein sequence ID" value="CAJ2500392.1"/>
    <property type="molecule type" value="Genomic_DNA"/>
</dbReference>
<dbReference type="InterPro" id="IPR005946">
    <property type="entry name" value="Rib-P_diPkinase"/>
</dbReference>
<evidence type="ECO:0000256" key="1">
    <source>
        <dbReference type="ARBA" id="ARBA00004996"/>
    </source>
</evidence>
<dbReference type="Proteomes" id="UP001295740">
    <property type="component" value="Unassembled WGS sequence"/>
</dbReference>
<gene>
    <name evidence="8" type="ORF">KHLLAP_LOCUS860</name>
</gene>
<keyword evidence="6" id="KW-0418">Kinase</keyword>
<evidence type="ECO:0000256" key="6">
    <source>
        <dbReference type="ARBA" id="ARBA00022777"/>
    </source>
</evidence>
<dbReference type="GO" id="GO:0002189">
    <property type="term" value="C:ribose phosphate diphosphokinase complex"/>
    <property type="evidence" value="ECO:0007669"/>
    <property type="project" value="TreeGrafter"/>
</dbReference>
<reference evidence="8" key="1">
    <citation type="submission" date="2023-10" db="EMBL/GenBank/DDBJ databases">
        <authorList>
            <person name="Hackl T."/>
        </authorList>
    </citation>
    <scope>NUCLEOTIDE SEQUENCE</scope>
</reference>
<accession>A0AAI8V964</accession>
<evidence type="ECO:0000313" key="8">
    <source>
        <dbReference type="EMBL" id="CAJ2500392.1"/>
    </source>
</evidence>
<evidence type="ECO:0000256" key="5">
    <source>
        <dbReference type="ARBA" id="ARBA00022741"/>
    </source>
</evidence>
<organism evidence="8 9">
    <name type="scientific">Anthostomella pinea</name>
    <dbReference type="NCBI Taxonomy" id="933095"/>
    <lineage>
        <taxon>Eukaryota</taxon>
        <taxon>Fungi</taxon>
        <taxon>Dikarya</taxon>
        <taxon>Ascomycota</taxon>
        <taxon>Pezizomycotina</taxon>
        <taxon>Sordariomycetes</taxon>
        <taxon>Xylariomycetidae</taxon>
        <taxon>Xylariales</taxon>
        <taxon>Xylariaceae</taxon>
        <taxon>Anthostomella</taxon>
    </lineage>
</organism>
<keyword evidence="4" id="KW-0808">Transferase</keyword>
<dbReference type="GO" id="GO:0005737">
    <property type="term" value="C:cytoplasm"/>
    <property type="evidence" value="ECO:0007669"/>
    <property type="project" value="TreeGrafter"/>
</dbReference>
<keyword evidence="5" id="KW-0547">Nucleotide-binding</keyword>
<protein>
    <recommendedName>
        <fullName evidence="3">ribose-phosphate diphosphokinase</fullName>
        <ecNumber evidence="3">2.7.6.1</ecNumber>
    </recommendedName>
</protein>
<evidence type="ECO:0000313" key="9">
    <source>
        <dbReference type="Proteomes" id="UP001295740"/>
    </source>
</evidence>
<dbReference type="GO" id="GO:0004749">
    <property type="term" value="F:ribose phosphate diphosphokinase activity"/>
    <property type="evidence" value="ECO:0007669"/>
    <property type="project" value="UniProtKB-EC"/>
</dbReference>
<comment type="pathway">
    <text evidence="1">Metabolic intermediate biosynthesis; 5-phospho-alpha-D-ribose 1-diphosphate biosynthesis; 5-phospho-alpha-D-ribose 1-diphosphate from D-ribose 5-phosphate (route I): step 1/1.</text>
</comment>
<dbReference type="Gene3D" id="3.40.50.2020">
    <property type="match status" value="1"/>
</dbReference>